<dbReference type="InterPro" id="IPR009091">
    <property type="entry name" value="RCC1/BLIP-II"/>
</dbReference>
<dbReference type="Gene3D" id="2.130.10.30">
    <property type="entry name" value="Regulator of chromosome condensation 1/beta-lactamase-inhibitor protein II"/>
    <property type="match status" value="1"/>
</dbReference>
<name>A0AAD2AG64_9LAMI</name>
<dbReference type="AlphaFoldDB" id="A0AAD2AG64"/>
<accession>A0AAD2AG64</accession>
<evidence type="ECO:0000313" key="3">
    <source>
        <dbReference type="Proteomes" id="UP000834106"/>
    </source>
</evidence>
<dbReference type="SUPFAM" id="SSF50985">
    <property type="entry name" value="RCC1/BLIP-II"/>
    <property type="match status" value="1"/>
</dbReference>
<gene>
    <name evidence="2" type="ORF">FPE_LOCUS32095</name>
</gene>
<evidence type="ECO:0000256" key="1">
    <source>
        <dbReference type="PROSITE-ProRule" id="PRU00235"/>
    </source>
</evidence>
<protein>
    <submittedName>
        <fullName evidence="2">Uncharacterized protein</fullName>
    </submittedName>
</protein>
<organism evidence="2 3">
    <name type="scientific">Fraxinus pennsylvanica</name>
    <dbReference type="NCBI Taxonomy" id="56036"/>
    <lineage>
        <taxon>Eukaryota</taxon>
        <taxon>Viridiplantae</taxon>
        <taxon>Streptophyta</taxon>
        <taxon>Embryophyta</taxon>
        <taxon>Tracheophyta</taxon>
        <taxon>Spermatophyta</taxon>
        <taxon>Magnoliopsida</taxon>
        <taxon>eudicotyledons</taxon>
        <taxon>Gunneridae</taxon>
        <taxon>Pentapetalae</taxon>
        <taxon>asterids</taxon>
        <taxon>lamiids</taxon>
        <taxon>Lamiales</taxon>
        <taxon>Oleaceae</taxon>
        <taxon>Oleeae</taxon>
        <taxon>Fraxinus</taxon>
    </lineage>
</organism>
<evidence type="ECO:0000313" key="2">
    <source>
        <dbReference type="EMBL" id="CAI9784665.1"/>
    </source>
</evidence>
<dbReference type="EMBL" id="OU503056">
    <property type="protein sequence ID" value="CAI9784665.1"/>
    <property type="molecule type" value="Genomic_DNA"/>
</dbReference>
<sequence length="155" mass="16835">MVNLISKRTTGFDMAPKYTAPLLRGSGELRQFEAIILISSIFAQSGYNKYGQLGRGITSEGLRWACVINGYARFLDEAPELVKIIQVSCGEDHSAAMSEECEMLFVQVSCGGVHVVALLEDGLLPAWAILGDLEAWANLGIVHFNPVTRNCCLGV</sequence>
<reference evidence="2" key="1">
    <citation type="submission" date="2023-05" db="EMBL/GenBank/DDBJ databases">
        <authorList>
            <person name="Huff M."/>
        </authorList>
    </citation>
    <scope>NUCLEOTIDE SEQUENCE</scope>
</reference>
<feature type="repeat" description="RCC1" evidence="1">
    <location>
        <begin position="40"/>
        <end position="100"/>
    </location>
</feature>
<dbReference type="Pfam" id="PF00415">
    <property type="entry name" value="RCC1"/>
    <property type="match status" value="1"/>
</dbReference>
<dbReference type="InterPro" id="IPR000408">
    <property type="entry name" value="Reg_chr_condens"/>
</dbReference>
<proteinExistence type="predicted"/>
<dbReference type="Proteomes" id="UP000834106">
    <property type="component" value="Chromosome 21"/>
</dbReference>
<dbReference type="PROSITE" id="PS50012">
    <property type="entry name" value="RCC1_3"/>
    <property type="match status" value="1"/>
</dbReference>
<keyword evidence="3" id="KW-1185">Reference proteome</keyword>